<sequence length="87" mass="9482">VELQEATWGEGFSERVPPAILKVAQILGGVSAGAYDPDGQLLGFVFGMTGVRDGELAHWSDMLAVREHVRDTGLGARLKQYQRDQVL</sequence>
<dbReference type="InterPro" id="IPR016181">
    <property type="entry name" value="Acyl_CoA_acyltransferase"/>
</dbReference>
<feature type="non-terminal residue" evidence="1">
    <location>
        <position position="1"/>
    </location>
</feature>
<gene>
    <name evidence="1" type="ORF">METZ01_LOCUS356334</name>
</gene>
<dbReference type="InterPro" id="IPR038764">
    <property type="entry name" value="GNAT_N_AcTrfase_prd"/>
</dbReference>
<proteinExistence type="predicted"/>
<accession>A0A382S121</accession>
<feature type="non-terminal residue" evidence="1">
    <location>
        <position position="87"/>
    </location>
</feature>
<protein>
    <recommendedName>
        <fullName evidence="2">N-acetyltransferase domain-containing protein</fullName>
    </recommendedName>
</protein>
<evidence type="ECO:0000313" key="1">
    <source>
        <dbReference type="EMBL" id="SVD03480.1"/>
    </source>
</evidence>
<reference evidence="1" key="1">
    <citation type="submission" date="2018-05" db="EMBL/GenBank/DDBJ databases">
        <authorList>
            <person name="Lanie J.A."/>
            <person name="Ng W.-L."/>
            <person name="Kazmierczak K.M."/>
            <person name="Andrzejewski T.M."/>
            <person name="Davidsen T.M."/>
            <person name="Wayne K.J."/>
            <person name="Tettelin H."/>
            <person name="Glass J.I."/>
            <person name="Rusch D."/>
            <person name="Podicherti R."/>
            <person name="Tsui H.-C.T."/>
            <person name="Winkler M.E."/>
        </authorList>
    </citation>
    <scope>NUCLEOTIDE SEQUENCE</scope>
</reference>
<dbReference type="EMBL" id="UINC01125565">
    <property type="protein sequence ID" value="SVD03480.1"/>
    <property type="molecule type" value="Genomic_DNA"/>
</dbReference>
<evidence type="ECO:0008006" key="2">
    <source>
        <dbReference type="Google" id="ProtNLM"/>
    </source>
</evidence>
<dbReference type="AlphaFoldDB" id="A0A382S121"/>
<dbReference type="SUPFAM" id="SSF55729">
    <property type="entry name" value="Acyl-CoA N-acyltransferases (Nat)"/>
    <property type="match status" value="1"/>
</dbReference>
<organism evidence="1">
    <name type="scientific">marine metagenome</name>
    <dbReference type="NCBI Taxonomy" id="408172"/>
    <lineage>
        <taxon>unclassified sequences</taxon>
        <taxon>metagenomes</taxon>
        <taxon>ecological metagenomes</taxon>
    </lineage>
</organism>
<name>A0A382S121_9ZZZZ</name>
<dbReference type="PANTHER" id="PTHR41700:SF1">
    <property type="entry name" value="N-ACETYLTRANSFERASE DOMAIN-CONTAINING PROTEIN"/>
    <property type="match status" value="1"/>
</dbReference>
<dbReference type="PANTHER" id="PTHR41700">
    <property type="entry name" value="GCN5-RELATED N-ACETYLTRANSFERASE"/>
    <property type="match status" value="1"/>
</dbReference>